<gene>
    <name evidence="11" type="ORF">AMS68_000439</name>
</gene>
<feature type="compositionally biased region" description="Basic and acidic residues" evidence="9">
    <location>
        <begin position="149"/>
        <end position="159"/>
    </location>
</feature>
<feature type="compositionally biased region" description="Low complexity" evidence="9">
    <location>
        <begin position="381"/>
        <end position="401"/>
    </location>
</feature>
<evidence type="ECO:0000256" key="8">
    <source>
        <dbReference type="PROSITE-ProRule" id="PRU10141"/>
    </source>
</evidence>
<dbReference type="PANTHER" id="PTHR24058">
    <property type="entry name" value="DUAL SPECIFICITY PROTEIN KINASE"/>
    <property type="match status" value="1"/>
</dbReference>
<dbReference type="SUPFAM" id="SSF56112">
    <property type="entry name" value="Protein kinase-like (PK-like)"/>
    <property type="match status" value="1"/>
</dbReference>
<dbReference type="InterPro" id="IPR017441">
    <property type="entry name" value="Protein_kinase_ATP_BS"/>
</dbReference>
<dbReference type="GO" id="GO:0005524">
    <property type="term" value="F:ATP binding"/>
    <property type="evidence" value="ECO:0007669"/>
    <property type="project" value="UniProtKB-UniRule"/>
</dbReference>
<dbReference type="Proteomes" id="UP000503462">
    <property type="component" value="Chromosome 1"/>
</dbReference>
<keyword evidence="12" id="KW-1185">Reference proteome</keyword>
<feature type="compositionally biased region" description="Polar residues" evidence="9">
    <location>
        <begin position="160"/>
        <end position="179"/>
    </location>
</feature>
<dbReference type="OrthoDB" id="9332038at2759"/>
<evidence type="ECO:0000256" key="1">
    <source>
        <dbReference type="ARBA" id="ARBA00012513"/>
    </source>
</evidence>
<sequence>MRETATAEVLSYPQIVLANFARLLKRCFIRKVIQPTLAHKILAPPKHDQGWGTTDAEDLADTRRRPSHGISSRYTQQSTNRDRDGNDQRSHRTNKERSRSPYRRNKDRSRSPYRRNKDRSRSPYRASKDQAGQKRRHNGDHYNTNNSSESHRLKTENDPRTGQSYPSNRPYSREGPQSRSNREVGQYRNDRARDRSRSPFRHNRNAAKDGRRGSLQDSATSDGGSYIASKSDAVSNVLPQQPTVKESAAKEPTPEPEVKLSEAELIAQQRERRRKRREQLENEHKQTPSLLVKALEQTLPLTPASNGANAALTAQTPPSNRDTPQPESPASDPFSPASFTGELGDEDIINHNRTDEPFDNGPSAADYDPSMDMQEDRRDLQQQQQQQQQQQAQQTVQLATQAPNDKTEYDMFAEDDDMFAEADTTEVSNPAKTLAQGLLDNWDDPDGHYRIIHGELLDGKYAVEQQIGKGTFATVVRAQCVPSGTAVAVKIACNNDTMYKAGTKELEFLEILNASDPEDRRHIIRFLGKFDHKGHLCLVFEAMSMDLRETLKKYGRNVGINLTALRAYSHQMFRALDHMRKNEILHADLKPDNILVTEKKNVIKICDFGTASFVKDAEITPYLVSRFYRAPEVMLGMPIDYAIDMWSIGCTIFELYTGRILFAGSDNNQMLRAIQECRGKIPIRMLKKSTMLDHHFDTHGNFISIEKDRVTGQTSMKQLTFTKVVEGKDLRSRLMASAKDTSPKFVKEMQTFVDLLDRCLQLDPARRITPTEALKHPFIVGKNEKIAALAPKIK</sequence>
<evidence type="ECO:0000313" key="12">
    <source>
        <dbReference type="Proteomes" id="UP000503462"/>
    </source>
</evidence>
<dbReference type="InterPro" id="IPR008271">
    <property type="entry name" value="Ser/Thr_kinase_AS"/>
</dbReference>
<keyword evidence="4 8" id="KW-0547">Nucleotide-binding</keyword>
<evidence type="ECO:0000313" key="11">
    <source>
        <dbReference type="EMBL" id="QIW94921.1"/>
    </source>
</evidence>
<dbReference type="Gene3D" id="1.10.510.10">
    <property type="entry name" value="Transferase(Phosphotransferase) domain 1"/>
    <property type="match status" value="1"/>
</dbReference>
<keyword evidence="3" id="KW-0808">Transferase</keyword>
<feature type="binding site" evidence="8">
    <location>
        <position position="490"/>
    </location>
    <ligand>
        <name>ATP</name>
        <dbReference type="ChEBI" id="CHEBI:30616"/>
    </ligand>
</feature>
<proteinExistence type="inferred from homology"/>
<dbReference type="PANTHER" id="PTHR24058:SF103">
    <property type="entry name" value="SERINE_THREONINE-PROTEIN KINASE PRP4 HOMOLOG"/>
    <property type="match status" value="1"/>
</dbReference>
<keyword evidence="2" id="KW-0723">Serine/threonine-protein kinase</keyword>
<dbReference type="PROSITE" id="PS00108">
    <property type="entry name" value="PROTEIN_KINASE_ST"/>
    <property type="match status" value="1"/>
</dbReference>
<feature type="compositionally biased region" description="Basic residues" evidence="9">
    <location>
        <begin position="100"/>
        <end position="118"/>
    </location>
</feature>
<keyword evidence="5" id="KW-0418">Kinase</keyword>
<organism evidence="11 12">
    <name type="scientific">Peltaster fructicola</name>
    <dbReference type="NCBI Taxonomy" id="286661"/>
    <lineage>
        <taxon>Eukaryota</taxon>
        <taxon>Fungi</taxon>
        <taxon>Dikarya</taxon>
        <taxon>Ascomycota</taxon>
        <taxon>Pezizomycotina</taxon>
        <taxon>Dothideomycetes</taxon>
        <taxon>Dothideomycetes incertae sedis</taxon>
        <taxon>Peltaster</taxon>
    </lineage>
</organism>
<feature type="region of interest" description="Disordered" evidence="9">
    <location>
        <begin position="241"/>
        <end position="289"/>
    </location>
</feature>
<dbReference type="CDD" id="cd14135">
    <property type="entry name" value="STKc_PRP4"/>
    <property type="match status" value="1"/>
</dbReference>
<name>A0A6H0XJM8_9PEZI</name>
<dbReference type="PROSITE" id="PS00107">
    <property type="entry name" value="PROTEIN_KINASE_ATP"/>
    <property type="match status" value="1"/>
</dbReference>
<dbReference type="EC" id="2.7.11.1" evidence="1"/>
<protein>
    <recommendedName>
        <fullName evidence="1">non-specific serine/threonine protein kinase</fullName>
        <ecNumber evidence="1">2.7.11.1</ecNumber>
    </recommendedName>
</protein>
<reference evidence="11 12" key="1">
    <citation type="journal article" date="2016" name="Sci. Rep.">
        <title>Peltaster fructicola genome reveals evolution from an invasive phytopathogen to an ectophytic parasite.</title>
        <authorList>
            <person name="Xu C."/>
            <person name="Chen H."/>
            <person name="Gleason M.L."/>
            <person name="Xu J.R."/>
            <person name="Liu H."/>
            <person name="Zhang R."/>
            <person name="Sun G."/>
        </authorList>
    </citation>
    <scope>NUCLEOTIDE SEQUENCE [LARGE SCALE GENOMIC DNA]</scope>
    <source>
        <strain evidence="11 12">LNHT1506</strain>
    </source>
</reference>
<evidence type="ECO:0000256" key="6">
    <source>
        <dbReference type="ARBA" id="ARBA00022840"/>
    </source>
</evidence>
<feature type="compositionally biased region" description="Basic and acidic residues" evidence="9">
    <location>
        <begin position="80"/>
        <end position="99"/>
    </location>
</feature>
<dbReference type="PROSITE" id="PS50011">
    <property type="entry name" value="PROTEIN_KINASE_DOM"/>
    <property type="match status" value="1"/>
</dbReference>
<dbReference type="InterPro" id="IPR011009">
    <property type="entry name" value="Kinase-like_dom_sf"/>
</dbReference>
<feature type="compositionally biased region" description="Polar residues" evidence="9">
    <location>
        <begin position="69"/>
        <end position="79"/>
    </location>
</feature>
<evidence type="ECO:0000256" key="5">
    <source>
        <dbReference type="ARBA" id="ARBA00022777"/>
    </source>
</evidence>
<feature type="compositionally biased region" description="Basic and acidic residues" evidence="9">
    <location>
        <begin position="247"/>
        <end position="262"/>
    </location>
</feature>
<feature type="region of interest" description="Disordered" evidence="9">
    <location>
        <begin position="43"/>
        <end position="227"/>
    </location>
</feature>
<dbReference type="InterPro" id="IPR044092">
    <property type="entry name" value="STKc_PRP4"/>
</dbReference>
<accession>A0A6H0XJM8</accession>
<comment type="similarity">
    <text evidence="7">Belongs to the protein kinase superfamily. CMGC Ser/Thr protein kinase family.</text>
</comment>
<feature type="compositionally biased region" description="Polar residues" evidence="9">
    <location>
        <begin position="302"/>
        <end position="325"/>
    </location>
</feature>
<evidence type="ECO:0000256" key="9">
    <source>
        <dbReference type="SAM" id="MobiDB-lite"/>
    </source>
</evidence>
<dbReference type="InterPro" id="IPR000719">
    <property type="entry name" value="Prot_kinase_dom"/>
</dbReference>
<dbReference type="EMBL" id="CP051139">
    <property type="protein sequence ID" value="QIW94921.1"/>
    <property type="molecule type" value="Genomic_DNA"/>
</dbReference>
<evidence type="ECO:0000259" key="10">
    <source>
        <dbReference type="PROSITE" id="PS50011"/>
    </source>
</evidence>
<dbReference type="Gene3D" id="3.30.200.20">
    <property type="entry name" value="Phosphorylase Kinase, domain 1"/>
    <property type="match status" value="1"/>
</dbReference>
<dbReference type="InterPro" id="IPR050494">
    <property type="entry name" value="Ser_Thr_dual-spec_kinase"/>
</dbReference>
<dbReference type="FunFam" id="1.10.510.10:FF:000078">
    <property type="entry name" value="Serine/threonine-protein kinase PRP4 homolog"/>
    <property type="match status" value="1"/>
</dbReference>
<evidence type="ECO:0000256" key="2">
    <source>
        <dbReference type="ARBA" id="ARBA00022527"/>
    </source>
</evidence>
<feature type="region of interest" description="Disordered" evidence="9">
    <location>
        <begin position="302"/>
        <end position="405"/>
    </location>
</feature>
<feature type="compositionally biased region" description="Basic and acidic residues" evidence="9">
    <location>
        <begin position="188"/>
        <end position="197"/>
    </location>
</feature>
<feature type="compositionally biased region" description="Low complexity" evidence="9">
    <location>
        <begin position="328"/>
        <end position="339"/>
    </location>
</feature>
<dbReference type="AlphaFoldDB" id="A0A6H0XJM8"/>
<dbReference type="SMART" id="SM00220">
    <property type="entry name" value="S_TKc"/>
    <property type="match status" value="1"/>
</dbReference>
<dbReference type="GO" id="GO:0045292">
    <property type="term" value="P:mRNA cis splicing, via spliceosome"/>
    <property type="evidence" value="ECO:0007669"/>
    <property type="project" value="InterPro"/>
</dbReference>
<dbReference type="GO" id="GO:0004674">
    <property type="term" value="F:protein serine/threonine kinase activity"/>
    <property type="evidence" value="ECO:0007669"/>
    <property type="project" value="UniProtKB-KW"/>
</dbReference>
<evidence type="ECO:0000256" key="3">
    <source>
        <dbReference type="ARBA" id="ARBA00022679"/>
    </source>
</evidence>
<evidence type="ECO:0000256" key="7">
    <source>
        <dbReference type="ARBA" id="ARBA00023596"/>
    </source>
</evidence>
<dbReference type="Pfam" id="PF00069">
    <property type="entry name" value="Pkinase"/>
    <property type="match status" value="1"/>
</dbReference>
<evidence type="ECO:0000256" key="4">
    <source>
        <dbReference type="ARBA" id="ARBA00022741"/>
    </source>
</evidence>
<feature type="domain" description="Protein kinase" evidence="10">
    <location>
        <begin position="461"/>
        <end position="779"/>
    </location>
</feature>
<keyword evidence="6 8" id="KW-0067">ATP-binding</keyword>